<feature type="chain" id="PRO_5010244673" description="Flocculation protein FLO11-like" evidence="2">
    <location>
        <begin position="28"/>
        <end position="919"/>
    </location>
</feature>
<feature type="compositionally biased region" description="Polar residues" evidence="1">
    <location>
        <begin position="538"/>
        <end position="560"/>
    </location>
</feature>
<feature type="region of interest" description="Disordered" evidence="1">
    <location>
        <begin position="836"/>
        <end position="856"/>
    </location>
</feature>
<feature type="compositionally biased region" description="Polar residues" evidence="1">
    <location>
        <begin position="837"/>
        <end position="855"/>
    </location>
</feature>
<proteinExistence type="predicted"/>
<organism evidence="3 4">
    <name type="scientific">Salmo salar</name>
    <name type="common">Atlantic salmon</name>
    <dbReference type="NCBI Taxonomy" id="8030"/>
    <lineage>
        <taxon>Eukaryota</taxon>
        <taxon>Metazoa</taxon>
        <taxon>Chordata</taxon>
        <taxon>Craniata</taxon>
        <taxon>Vertebrata</taxon>
        <taxon>Euteleostomi</taxon>
        <taxon>Actinopterygii</taxon>
        <taxon>Neopterygii</taxon>
        <taxon>Teleostei</taxon>
        <taxon>Protacanthopterygii</taxon>
        <taxon>Salmoniformes</taxon>
        <taxon>Salmonidae</taxon>
        <taxon>Salmoninae</taxon>
        <taxon>Salmo</taxon>
    </lineage>
</organism>
<feature type="region of interest" description="Disordered" evidence="1">
    <location>
        <begin position="538"/>
        <end position="565"/>
    </location>
</feature>
<evidence type="ECO:0000256" key="2">
    <source>
        <dbReference type="SAM" id="SignalP"/>
    </source>
</evidence>
<dbReference type="Proteomes" id="UP001652741">
    <property type="component" value="Chromosome ssa18"/>
</dbReference>
<dbReference type="KEGG" id="sasa:106577634"/>
<feature type="compositionally biased region" description="Polar residues" evidence="1">
    <location>
        <begin position="698"/>
        <end position="709"/>
    </location>
</feature>
<dbReference type="AlphaFoldDB" id="A0A1S3N7F1"/>
<feature type="compositionally biased region" description="Low complexity" evidence="1">
    <location>
        <begin position="684"/>
        <end position="697"/>
    </location>
</feature>
<dbReference type="RefSeq" id="XP_014011403.1">
    <property type="nucleotide sequence ID" value="XM_014155928.2"/>
</dbReference>
<evidence type="ECO:0000256" key="1">
    <source>
        <dbReference type="SAM" id="MobiDB-lite"/>
    </source>
</evidence>
<sequence>MMSRTPRLNSRLLFLCLVLAAVDVSRSCLSRGRRAVHEQRSSLGTQGPRKWRTFYNPYIFSQSHSLSPSQPVPSSVQSDQAQMVFRLRPGVQTGREGSPDGEESQPPNSQSNRSSSSSVPSKTVHFRTYPSSGLGSPIVPRTWGASVTYHSVSNPMIQRSHVTTSSLQPARDIFGSPVVERNPIPAKLAENPVSKNEQSKYRTFHSLFRESQPTSSTSETTHKGPSEGVKTISRLGAASANQSEGNSSVHGSGRSTHVQRGYGYIGSQLYPTAFKSANGQQVHPPTLSQSGSSKVDATSEAQRASSINKPFHHSVNFSQSRESPSSYFPGEMANTQAKSAFSRIQPPFRFGSFWNIIAPTATQPTQSPSEPAERETAPDPSLKTKSSYVPWKKPGLRSSSSYQYGLATGDYKPGRSMNVNTLRGFQYQDPKKTLAPIVSDNDIPSVAIRPSINTNTAKSQGTSWIHSYGIPRGMRMSSVSGYPDVYRKYSFAPRIRVASTTTSSAPSDTLAPRTFKSGPREVQLMSIEDALVSNSLHASSNVQSSEVQTTTTDMPGSTTRAGMPWFRRYTPSEDNKAKIGHVFKGSQPTVLQSPRSESLKHVQPTFSLPGNNVFHDRLTAGEAKPGPTSSAPFMPEVRFNKFESVIYRRPKGSRSKQNEGVLGIKLPGETRPSGSHVSAPAEIQPTSITSTTASQSQNVHSIETSQSSDSSHKTVNHSSYADPKSHTHDSDRNEMTSNPFKFISGKLSKSPNSYAFMGFQKPRSKAGSTQDKDLGAQTVPPISKEHPPPVVPTSAPSVHPSPPRVQVQPELSPTELAEHRTPTSIVVKGKRVKVTHVKSQNSISPSIDTTSQPAKPQTMRFKAIPFADILGSASFSGIQPWGSSRPSVQSTSNTAVSGQDGGALDKDQPTPRGLGVTPR</sequence>
<dbReference type="GeneID" id="106577634"/>
<dbReference type="OrthoDB" id="8963456at2759"/>
<feature type="compositionally biased region" description="Low complexity" evidence="1">
    <location>
        <begin position="104"/>
        <end position="121"/>
    </location>
</feature>
<feature type="compositionally biased region" description="Polar residues" evidence="1">
    <location>
        <begin position="239"/>
        <end position="258"/>
    </location>
</feature>
<gene>
    <name evidence="4" type="primary">LOC106577634</name>
</gene>
<feature type="signal peptide" evidence="2">
    <location>
        <begin position="1"/>
        <end position="27"/>
    </location>
</feature>
<keyword evidence="2" id="KW-0732">Signal</keyword>
<feature type="compositionally biased region" description="Low complexity" evidence="1">
    <location>
        <begin position="210"/>
        <end position="219"/>
    </location>
</feature>
<feature type="region of interest" description="Disordered" evidence="1">
    <location>
        <begin position="208"/>
        <end position="258"/>
    </location>
</feature>
<evidence type="ECO:0008006" key="5">
    <source>
        <dbReference type="Google" id="ProtNLM"/>
    </source>
</evidence>
<evidence type="ECO:0000313" key="4">
    <source>
        <dbReference type="RefSeq" id="XP_014011403.1"/>
    </source>
</evidence>
<feature type="region of interest" description="Disordered" evidence="1">
    <location>
        <begin position="877"/>
        <end position="919"/>
    </location>
</feature>
<feature type="region of interest" description="Disordered" evidence="1">
    <location>
        <begin position="361"/>
        <end position="390"/>
    </location>
</feature>
<feature type="region of interest" description="Disordered" evidence="1">
    <location>
        <begin position="650"/>
        <end position="822"/>
    </location>
</feature>
<keyword evidence="3" id="KW-1185">Reference proteome</keyword>
<feature type="compositionally biased region" description="Basic and acidic residues" evidence="1">
    <location>
        <begin position="723"/>
        <end position="734"/>
    </location>
</feature>
<reference evidence="4" key="1">
    <citation type="submission" date="2025-08" db="UniProtKB">
        <authorList>
            <consortium name="RefSeq"/>
        </authorList>
    </citation>
    <scope>IDENTIFICATION</scope>
</reference>
<feature type="region of interest" description="Disordered" evidence="1">
    <location>
        <begin position="91"/>
        <end position="137"/>
    </location>
</feature>
<feature type="compositionally biased region" description="Polar residues" evidence="1">
    <location>
        <begin position="877"/>
        <end position="897"/>
    </location>
</feature>
<accession>A0A1S3N7F1</accession>
<protein>
    <recommendedName>
        <fullName evidence="5">Flocculation protein FLO11-like</fullName>
    </recommendedName>
</protein>
<evidence type="ECO:0000313" key="3">
    <source>
        <dbReference type="Proteomes" id="UP001652741"/>
    </source>
</evidence>
<name>A0A1S3N7F1_SALSA</name>